<dbReference type="AlphaFoldDB" id="E6MEY8"/>
<dbReference type="eggNOG" id="COG2273">
    <property type="taxonomic scope" value="Bacteria"/>
</dbReference>
<dbReference type="GO" id="GO:0030246">
    <property type="term" value="F:carbohydrate binding"/>
    <property type="evidence" value="ECO:0007669"/>
    <property type="project" value="UniProtKB-KW"/>
</dbReference>
<feature type="domain" description="Ricin B lectin" evidence="2">
    <location>
        <begin position="254"/>
        <end position="388"/>
    </location>
</feature>
<dbReference type="Gene3D" id="3.90.1720.10">
    <property type="entry name" value="endopeptidase domain like (from Nostoc punctiforme)"/>
    <property type="match status" value="1"/>
</dbReference>
<evidence type="ECO:0000259" key="2">
    <source>
        <dbReference type="SMART" id="SM00458"/>
    </source>
</evidence>
<protein>
    <submittedName>
        <fullName evidence="3">Ricin-type beta-trefoil lectin domain protein</fullName>
    </submittedName>
</protein>
<dbReference type="Gene3D" id="2.80.10.50">
    <property type="match status" value="5"/>
</dbReference>
<dbReference type="STRING" id="887929.HMP0721_0571"/>
<dbReference type="PROSITE" id="PS50231">
    <property type="entry name" value="RICIN_B_LECTIN"/>
    <property type="match status" value="2"/>
</dbReference>
<dbReference type="SMART" id="SM00458">
    <property type="entry name" value="RICIN"/>
    <property type="match status" value="3"/>
</dbReference>
<dbReference type="HOGENOM" id="CLU_393214_0_0_9"/>
<dbReference type="SUPFAM" id="SSF54001">
    <property type="entry name" value="Cysteine proteinases"/>
    <property type="match status" value="1"/>
</dbReference>
<dbReference type="Proteomes" id="UP000004754">
    <property type="component" value="Unassembled WGS sequence"/>
</dbReference>
<evidence type="ECO:0000313" key="4">
    <source>
        <dbReference type="Proteomes" id="UP000004754"/>
    </source>
</evidence>
<dbReference type="RefSeq" id="WP_006597992.1">
    <property type="nucleotide sequence ID" value="NZ_GL622359.1"/>
</dbReference>
<comment type="caution">
    <text evidence="3">The sequence shown here is derived from an EMBL/GenBank/DDBJ whole genome shotgun (WGS) entry which is preliminary data.</text>
</comment>
<dbReference type="InterPro" id="IPR000772">
    <property type="entry name" value="Ricin_B_lectin"/>
</dbReference>
<dbReference type="InterPro" id="IPR038765">
    <property type="entry name" value="Papain-like_cys_pep_sf"/>
</dbReference>
<feature type="region of interest" description="Disordered" evidence="1">
    <location>
        <begin position="180"/>
        <end position="239"/>
    </location>
</feature>
<dbReference type="CDD" id="cd00161">
    <property type="entry name" value="beta-trefoil_Ricin-like"/>
    <property type="match status" value="3"/>
</dbReference>
<dbReference type="Pfam" id="PF14200">
    <property type="entry name" value="RicinB_lectin_2"/>
    <property type="match status" value="4"/>
</dbReference>
<dbReference type="Pfam" id="PF05257">
    <property type="entry name" value="CHAP"/>
    <property type="match status" value="1"/>
</dbReference>
<keyword evidence="3" id="KW-0430">Lectin</keyword>
<accession>E6MEY8</accession>
<organism evidence="3 4">
    <name type="scientific">Pseudoramibacter alactolyticus ATCC 23263</name>
    <dbReference type="NCBI Taxonomy" id="887929"/>
    <lineage>
        <taxon>Bacteria</taxon>
        <taxon>Bacillati</taxon>
        <taxon>Bacillota</taxon>
        <taxon>Clostridia</taxon>
        <taxon>Eubacteriales</taxon>
        <taxon>Eubacteriaceae</taxon>
        <taxon>Pseudoramibacter</taxon>
    </lineage>
</organism>
<gene>
    <name evidence="3" type="ORF">HMP0721_0571</name>
</gene>
<dbReference type="OrthoDB" id="9812962at2"/>
<dbReference type="SUPFAM" id="SSF50370">
    <property type="entry name" value="Ricin B-like lectins"/>
    <property type="match status" value="3"/>
</dbReference>
<evidence type="ECO:0000313" key="3">
    <source>
        <dbReference type="EMBL" id="EFV02338.1"/>
    </source>
</evidence>
<reference evidence="3 4" key="1">
    <citation type="submission" date="2010-12" db="EMBL/GenBank/DDBJ databases">
        <authorList>
            <person name="Muzny D."/>
            <person name="Qin X."/>
            <person name="Deng J."/>
            <person name="Jiang H."/>
            <person name="Liu Y."/>
            <person name="Qu J."/>
            <person name="Song X.-Z."/>
            <person name="Zhang L."/>
            <person name="Thornton R."/>
            <person name="Coyle M."/>
            <person name="Francisco L."/>
            <person name="Jackson L."/>
            <person name="Javaid M."/>
            <person name="Korchina V."/>
            <person name="Kovar C."/>
            <person name="Mata R."/>
            <person name="Mathew T."/>
            <person name="Ngo R."/>
            <person name="Nguyen L."/>
            <person name="Nguyen N."/>
            <person name="Okwuonu G."/>
            <person name="Ongeri F."/>
            <person name="Pham C."/>
            <person name="Simmons D."/>
            <person name="Wilczek-Boney K."/>
            <person name="Hale W."/>
            <person name="Jakkamsetti A."/>
            <person name="Pham P."/>
            <person name="Ruth R."/>
            <person name="San Lucas F."/>
            <person name="Warren J."/>
            <person name="Zhang J."/>
            <person name="Zhao Z."/>
            <person name="Zhou C."/>
            <person name="Zhu D."/>
            <person name="Lee S."/>
            <person name="Bess C."/>
            <person name="Blankenburg K."/>
            <person name="Forbes L."/>
            <person name="Fu Q."/>
            <person name="Gubbala S."/>
            <person name="Hirani K."/>
            <person name="Jayaseelan J.C."/>
            <person name="Lara F."/>
            <person name="Munidasa M."/>
            <person name="Palculict T."/>
            <person name="Patil S."/>
            <person name="Pu L.-L."/>
            <person name="Saada N."/>
            <person name="Tang L."/>
            <person name="Weissenberger G."/>
            <person name="Zhu Y."/>
            <person name="Hemphill L."/>
            <person name="Shang Y."/>
            <person name="Youmans B."/>
            <person name="Ayvaz T."/>
            <person name="Ross M."/>
            <person name="Santibanez J."/>
            <person name="Aqrawi P."/>
            <person name="Gross S."/>
            <person name="Joshi V."/>
            <person name="Fowler G."/>
            <person name="Nazareth L."/>
            <person name="Reid J."/>
            <person name="Worley K."/>
            <person name="Petrosino J."/>
            <person name="Highlander S."/>
            <person name="Gibbs R."/>
        </authorList>
    </citation>
    <scope>NUCLEOTIDE SEQUENCE [LARGE SCALE GENOMIC DNA]</scope>
    <source>
        <strain evidence="3 4">ATCC 23263</strain>
    </source>
</reference>
<feature type="domain" description="Ricin B lectin" evidence="2">
    <location>
        <begin position="402"/>
        <end position="539"/>
    </location>
</feature>
<proteinExistence type="predicted"/>
<evidence type="ECO:0000256" key="1">
    <source>
        <dbReference type="SAM" id="MobiDB-lite"/>
    </source>
</evidence>
<keyword evidence="4" id="KW-1185">Reference proteome</keyword>
<dbReference type="InterPro" id="IPR007921">
    <property type="entry name" value="CHAP_dom"/>
</dbReference>
<name>E6MEY8_9FIRM</name>
<feature type="compositionally biased region" description="Low complexity" evidence="1">
    <location>
        <begin position="201"/>
        <end position="236"/>
    </location>
</feature>
<feature type="domain" description="Ricin B lectin" evidence="2">
    <location>
        <begin position="44"/>
        <end position="168"/>
    </location>
</feature>
<dbReference type="EMBL" id="AEQN01000010">
    <property type="protein sequence ID" value="EFV02338.1"/>
    <property type="molecule type" value="Genomic_DNA"/>
</dbReference>
<sequence>MQKRAITSRIAIAVITTIFTLSLTLMMVPTVTFAAELNDGVAFSAKITTTDGMKVVSAGQNNVSLKDDANTADQVWQFVYNEVKGTYALTSKATGQLLTVASDQNNASVQATTANNTSGQRWKIYLEKNNTFSLMPASSACNVLSAASDGTVQIKADQNATGQSFKIKILSASELSSLKTASTVKDTAPAKTTEKVATPENTSTAKPAATNNNTSNTSTSANAANANGSANASTPADTSATKAATAPTLVNLGTDFWGQIKKNSGSHYVAAESSGNAALYSGNNALDQLWHFVRNGDGSYRITNAANSKCLDLASGKDANGTNIQTYAKNSSNAQKWCIYQRADGTYYLMPKSSAARVLDIANNKTSDGTNIHLYDSNDNEAQKLTIVKANSASTANVNLGNSFVATVKHLSSGKAVTESSGNVVIQTNKSYKDQGWRFTRNSDGSYLITSLADGKALDLANGTDANGTNIRVYAKNNSKAQRFYIRTQYSAATGYTYYLMPASSSTRVMDVNGNGSADNTNIQLYAKNNSKAQQFIINKASAGSYSARQTGRQKVIAIAKSQIGTRESNNGWTKYGAWYGNYVKSKYAFSNAAWCAMFVSWCGNQAGLSSGTFYYHAYCPSGVSWYQNKKQWHWKGYTPKSGDIVYYDWNGDSVTDHVGLVASYNKGTIATVEGNYSDQVKQRTINYRSSYIFGYASPNY</sequence>
<dbReference type="eggNOG" id="COG0741">
    <property type="taxonomic scope" value="Bacteria"/>
</dbReference>
<dbReference type="InterPro" id="IPR035992">
    <property type="entry name" value="Ricin_B-like_lectins"/>
</dbReference>